<feature type="domain" description="NADH dehydrogenase subunit 5 C-terminal" evidence="19">
    <location>
        <begin position="395"/>
        <end position="574"/>
    </location>
</feature>
<evidence type="ECO:0000259" key="18">
    <source>
        <dbReference type="Pfam" id="PF00662"/>
    </source>
</evidence>
<evidence type="ECO:0000256" key="8">
    <source>
        <dbReference type="ARBA" id="ARBA00022967"/>
    </source>
</evidence>
<feature type="domain" description="NADH:quinone oxidoreductase/Mrp antiporter transmembrane" evidence="17">
    <location>
        <begin position="112"/>
        <end position="391"/>
    </location>
</feature>
<dbReference type="PRINTS" id="PR01435">
    <property type="entry name" value="NPOXDRDTASE5"/>
</dbReference>
<evidence type="ECO:0000256" key="14">
    <source>
        <dbReference type="ARBA" id="ARBA00023136"/>
    </source>
</evidence>
<name>A0A7T1S049_9CNID</name>
<feature type="transmembrane region" description="Helical" evidence="16">
    <location>
        <begin position="306"/>
        <end position="323"/>
    </location>
</feature>
<evidence type="ECO:0000256" key="3">
    <source>
        <dbReference type="ARBA" id="ARBA00021096"/>
    </source>
</evidence>
<dbReference type="EMBL" id="MT409109">
    <property type="protein sequence ID" value="QPO84673.1"/>
    <property type="molecule type" value="Genomic_DNA"/>
</dbReference>
<evidence type="ECO:0000256" key="12">
    <source>
        <dbReference type="ARBA" id="ARBA00023075"/>
    </source>
</evidence>
<feature type="transmembrane region" description="Helical" evidence="16">
    <location>
        <begin position="558"/>
        <end position="576"/>
    </location>
</feature>
<evidence type="ECO:0000256" key="16">
    <source>
        <dbReference type="RuleBase" id="RU003404"/>
    </source>
</evidence>
<evidence type="ECO:0000256" key="15">
    <source>
        <dbReference type="ARBA" id="ARBA00049551"/>
    </source>
</evidence>
<keyword evidence="12 16" id="KW-0830">Ubiquinone</keyword>
<protein>
    <recommendedName>
        <fullName evidence="3 16">NADH-ubiquinone oxidoreductase chain 5</fullName>
        <ecNumber evidence="2 16">7.1.1.2</ecNumber>
    </recommendedName>
</protein>
<feature type="domain" description="NADH-Ubiquinone oxidoreductase (complex I) chain 5 N-terminal" evidence="18">
    <location>
        <begin position="46"/>
        <end position="96"/>
    </location>
</feature>
<dbReference type="InterPro" id="IPR001750">
    <property type="entry name" value="ND/Mrp_TM"/>
</dbReference>
<feature type="transmembrane region" description="Helical" evidence="16">
    <location>
        <begin position="246"/>
        <end position="267"/>
    </location>
</feature>
<feature type="transmembrane region" description="Helical" evidence="16">
    <location>
        <begin position="222"/>
        <end position="240"/>
    </location>
</feature>
<dbReference type="GeneID" id="65333493"/>
<feature type="transmembrane region" description="Helical" evidence="16">
    <location>
        <begin position="335"/>
        <end position="360"/>
    </location>
</feature>
<comment type="similarity">
    <text evidence="16">Belongs to the complex I subunit 5 family.</text>
</comment>
<geneLocation type="mitochondrion" evidence="20"/>
<reference evidence="20" key="1">
    <citation type="submission" date="2020-04" db="EMBL/GenBank/DDBJ databases">
        <authorList>
            <person name="Stolarski J."/>
            <person name="Coronado I."/>
            <person name="Murphy J.K."/>
            <person name="Kitahara M.V."/>
            <person name="Janiszewska K."/>
            <person name="Mazur M."/>
            <person name="Gothmann A.M."/>
            <person name="Bovier A.S."/>
            <person name="Marin-Carbonne J."/>
            <person name="Quatrinni A.M."/>
            <person name="McFadden C."/>
            <person name="Higgins J.A."/>
            <person name="Robinson L.F."/>
            <person name="Taylor M."/>
            <person name="Meibom A."/>
        </authorList>
    </citation>
    <scope>NUCLEOTIDE SEQUENCE</scope>
</reference>
<dbReference type="PANTHER" id="PTHR42829">
    <property type="entry name" value="NADH-UBIQUINONE OXIDOREDUCTASE CHAIN 5"/>
    <property type="match status" value="1"/>
</dbReference>
<keyword evidence="14 16" id="KW-0472">Membrane</keyword>
<evidence type="ECO:0000259" key="17">
    <source>
        <dbReference type="Pfam" id="PF00361"/>
    </source>
</evidence>
<feature type="transmembrane region" description="Helical" evidence="16">
    <location>
        <begin position="63"/>
        <end position="85"/>
    </location>
</feature>
<dbReference type="RefSeq" id="YP_010127269.1">
    <property type="nucleotide sequence ID" value="NC_056275.1"/>
</dbReference>
<keyword evidence="5" id="KW-0679">Respiratory chain</keyword>
<dbReference type="Pfam" id="PF06455">
    <property type="entry name" value="NADH5_C"/>
    <property type="match status" value="1"/>
</dbReference>
<comment type="function">
    <text evidence="16">Core subunit of the mitochondrial membrane respiratory chain NADH dehydrogenase (Complex I) which catalyzes electron transfer from NADH through the respiratory chain, using ubiquinone as an electron acceptor. Essential for the catalytic activity and assembly of complex I.</text>
</comment>
<comment type="subcellular location">
    <subcellularLocation>
        <location evidence="1">Mitochondrion inner membrane</location>
        <topology evidence="1">Multi-pass membrane protein</topology>
    </subcellularLocation>
</comment>
<dbReference type="InterPro" id="IPR003945">
    <property type="entry name" value="NU5C-like"/>
</dbReference>
<dbReference type="InterPro" id="IPR018393">
    <property type="entry name" value="NADHpl_OxRdtase_5_subgr"/>
</dbReference>
<dbReference type="GO" id="GO:0015990">
    <property type="term" value="P:electron transport coupled proton transport"/>
    <property type="evidence" value="ECO:0007669"/>
    <property type="project" value="TreeGrafter"/>
</dbReference>
<evidence type="ECO:0000256" key="11">
    <source>
        <dbReference type="ARBA" id="ARBA00023027"/>
    </source>
</evidence>
<feature type="transmembrane region" description="Helical" evidence="16">
    <location>
        <begin position="487"/>
        <end position="509"/>
    </location>
</feature>
<dbReference type="InterPro" id="IPR010934">
    <property type="entry name" value="NADH_DH_su5_C"/>
</dbReference>
<evidence type="ECO:0000256" key="10">
    <source>
        <dbReference type="ARBA" id="ARBA00022989"/>
    </source>
</evidence>
<evidence type="ECO:0000256" key="6">
    <source>
        <dbReference type="ARBA" id="ARBA00022692"/>
    </source>
</evidence>
<evidence type="ECO:0000256" key="4">
    <source>
        <dbReference type="ARBA" id="ARBA00022448"/>
    </source>
</evidence>
<dbReference type="EC" id="7.1.1.2" evidence="2 16"/>
<feature type="transmembrane region" description="Helical" evidence="16">
    <location>
        <begin position="459"/>
        <end position="480"/>
    </location>
</feature>
<dbReference type="GO" id="GO:0005743">
    <property type="term" value="C:mitochondrial inner membrane"/>
    <property type="evidence" value="ECO:0007669"/>
    <property type="project" value="UniProtKB-SubCell"/>
</dbReference>
<feature type="transmembrane region" description="Helical" evidence="16">
    <location>
        <begin position="116"/>
        <end position="137"/>
    </location>
</feature>
<organism evidence="20">
    <name type="scientific">Paraconotrochus antarcticus</name>
    <dbReference type="NCBI Taxonomy" id="2666516"/>
    <lineage>
        <taxon>Eukaryota</taxon>
        <taxon>Metazoa</taxon>
        <taxon>Cnidaria</taxon>
        <taxon>Anthozoa</taxon>
        <taxon>Hexacorallia</taxon>
        <taxon>Scleractinia</taxon>
        <taxon>Caryophylliina</taxon>
        <taxon>Caryophylliidae</taxon>
        <taxon>Paraconotrochus</taxon>
    </lineage>
</organism>
<keyword evidence="7" id="KW-0999">Mitochondrion inner membrane</keyword>
<dbReference type="CTD" id="4540"/>
<evidence type="ECO:0000313" key="20">
    <source>
        <dbReference type="EMBL" id="QPO84673.1"/>
    </source>
</evidence>
<keyword evidence="8" id="KW-1278">Translocase</keyword>
<feature type="transmembrane region" description="Helical" evidence="16">
    <location>
        <begin position="158"/>
        <end position="174"/>
    </location>
</feature>
<keyword evidence="13 16" id="KW-0496">Mitochondrion</keyword>
<evidence type="ECO:0000256" key="5">
    <source>
        <dbReference type="ARBA" id="ARBA00022660"/>
    </source>
</evidence>
<evidence type="ECO:0000256" key="2">
    <source>
        <dbReference type="ARBA" id="ARBA00012944"/>
    </source>
</evidence>
<keyword evidence="6 16" id="KW-0812">Transmembrane</keyword>
<proteinExistence type="inferred from homology"/>
<dbReference type="InterPro" id="IPR001516">
    <property type="entry name" value="Proton_antipo_N"/>
</dbReference>
<dbReference type="NCBIfam" id="TIGR01974">
    <property type="entry name" value="NDH_I_L"/>
    <property type="match status" value="1"/>
</dbReference>
<dbReference type="PRINTS" id="PR01434">
    <property type="entry name" value="NADHDHGNASE5"/>
</dbReference>
<feature type="transmembrane region" description="Helical" evidence="16">
    <location>
        <begin position="380"/>
        <end position="401"/>
    </location>
</feature>
<dbReference type="PANTHER" id="PTHR42829:SF2">
    <property type="entry name" value="NADH-UBIQUINONE OXIDOREDUCTASE CHAIN 5"/>
    <property type="match status" value="1"/>
</dbReference>
<feature type="transmembrane region" description="Helical" evidence="16">
    <location>
        <begin position="274"/>
        <end position="300"/>
    </location>
</feature>
<dbReference type="Gene3D" id="1.20.5.2700">
    <property type="match status" value="1"/>
</dbReference>
<dbReference type="Pfam" id="PF00662">
    <property type="entry name" value="Proton_antipo_N"/>
    <property type="match status" value="1"/>
</dbReference>
<feature type="transmembrane region" description="Helical" evidence="16">
    <location>
        <begin position="180"/>
        <end position="201"/>
    </location>
</feature>
<keyword evidence="9" id="KW-0249">Electron transport</keyword>
<evidence type="ECO:0000256" key="7">
    <source>
        <dbReference type="ARBA" id="ARBA00022792"/>
    </source>
</evidence>
<evidence type="ECO:0000256" key="9">
    <source>
        <dbReference type="ARBA" id="ARBA00022982"/>
    </source>
</evidence>
<feature type="transmembrane region" description="Helical" evidence="16">
    <location>
        <begin position="12"/>
        <end position="30"/>
    </location>
</feature>
<evidence type="ECO:0000256" key="13">
    <source>
        <dbReference type="ARBA" id="ARBA00023128"/>
    </source>
</evidence>
<feature type="transmembrane region" description="Helical" evidence="16">
    <location>
        <begin position="421"/>
        <end position="439"/>
    </location>
</feature>
<accession>A0A7T1S049</accession>
<gene>
    <name evidence="20" type="primary">ND5</name>
</gene>
<comment type="catalytic activity">
    <reaction evidence="15 16">
        <text>a ubiquinone + NADH + 5 H(+)(in) = a ubiquinol + NAD(+) + 4 H(+)(out)</text>
        <dbReference type="Rhea" id="RHEA:29091"/>
        <dbReference type="Rhea" id="RHEA-COMP:9565"/>
        <dbReference type="Rhea" id="RHEA-COMP:9566"/>
        <dbReference type="ChEBI" id="CHEBI:15378"/>
        <dbReference type="ChEBI" id="CHEBI:16389"/>
        <dbReference type="ChEBI" id="CHEBI:17976"/>
        <dbReference type="ChEBI" id="CHEBI:57540"/>
        <dbReference type="ChEBI" id="CHEBI:57945"/>
        <dbReference type="EC" id="7.1.1.2"/>
    </reaction>
</comment>
<keyword evidence="11 16" id="KW-0520">NAD</keyword>
<evidence type="ECO:0000259" key="19">
    <source>
        <dbReference type="Pfam" id="PF06455"/>
    </source>
</evidence>
<feature type="transmembrane region" description="Helical" evidence="16">
    <location>
        <begin position="92"/>
        <end position="110"/>
    </location>
</feature>
<dbReference type="AlphaFoldDB" id="A0A7T1S049"/>
<dbReference type="GO" id="GO:0008137">
    <property type="term" value="F:NADH dehydrogenase (ubiquinone) activity"/>
    <property type="evidence" value="ECO:0007669"/>
    <property type="project" value="UniProtKB-EC"/>
</dbReference>
<keyword evidence="4 16" id="KW-0813">Transport</keyword>
<dbReference type="GO" id="GO:0042773">
    <property type="term" value="P:ATP synthesis coupled electron transport"/>
    <property type="evidence" value="ECO:0007669"/>
    <property type="project" value="InterPro"/>
</dbReference>
<sequence>MGRKVGEKGAGVFTSSCLVLCLSGSGYVFYETILEGSITYVKLWRWFDSDLLLVYFGLQFDSLGAGMLLVVAVVSTLVHVFSIAYMEGDPHIPRFMALLSFFTFLMFILVSSDNLLQLFIGWEGVGLCSYLLISFWLTRLEANRAAIKAMLVNRIGDVGLILAAFIFLEVYGTLEFSSLFAIPLSSYQISFICLLLVFGAMGKSAQLGLHTWLPDAMEGEKALFMVTAGVYLLIRCSPFLEQAPVVLVGITVLGSLTIFVAATSGVVQSDLKKVIAYSTCSQLGYMVLACGISSYSISLFHLMNHAFFKALLFLGAGALIHALSNEQDIRKMGGLLLPLPLIYSVMLIGSSSLMGLPYLTGFYSKDLILELVLEQYYTTFAYWLGCFSVFLTAFYSVRLLYLVFLSGTNAQRGLVIKEGSWVLILPLVFLAIGSLFWGYLTKDIFWSFQTTISPSGSIIVKMLPTVLSLGGAVVVVIFFLKISTLSHWLFLGYTFFLSAWQFNFLFNYFFILKIMKTGVLFSYWTMDKGAVELLGPRGLSYFWVWMAQRLSHLQSGLVFNYVLVILLGVISLFLATL</sequence>
<evidence type="ECO:0000256" key="1">
    <source>
        <dbReference type="ARBA" id="ARBA00004448"/>
    </source>
</evidence>
<dbReference type="GO" id="GO:0003954">
    <property type="term" value="F:NADH dehydrogenase activity"/>
    <property type="evidence" value="ECO:0007669"/>
    <property type="project" value="TreeGrafter"/>
</dbReference>
<dbReference type="Pfam" id="PF00361">
    <property type="entry name" value="Proton_antipo_M"/>
    <property type="match status" value="1"/>
</dbReference>
<keyword evidence="10 16" id="KW-1133">Transmembrane helix</keyword>